<keyword evidence="1" id="KW-0479">Metal-binding</keyword>
<sequence length="130" mass="15109">MAMMVFNTNVIRSMQCNIEWNGDDGFEVLEGVYKHTVNLGQQKCSCRSWKLKGIPCAHGIIALNHLNMDASQAISSWYRKETYLKTYSRFIQPVSNMKMWPERRNSIVEPLEARQMLGRPPKTEEEKLVK</sequence>
<evidence type="ECO:0000313" key="7">
    <source>
        <dbReference type="Proteomes" id="UP001234989"/>
    </source>
</evidence>
<dbReference type="Proteomes" id="UP001234989">
    <property type="component" value="Chromosome 8"/>
</dbReference>
<evidence type="ECO:0000256" key="2">
    <source>
        <dbReference type="ARBA" id="ARBA00022771"/>
    </source>
</evidence>
<dbReference type="AlphaFoldDB" id="A0AAF0UBK0"/>
<evidence type="ECO:0000259" key="5">
    <source>
        <dbReference type="PROSITE" id="PS50966"/>
    </source>
</evidence>
<dbReference type="SMART" id="SM00575">
    <property type="entry name" value="ZnF_PMZ"/>
    <property type="match status" value="1"/>
</dbReference>
<name>A0AAF0UBK0_SOLVR</name>
<keyword evidence="7" id="KW-1185">Reference proteome</keyword>
<reference evidence="6" key="1">
    <citation type="submission" date="2023-08" db="EMBL/GenBank/DDBJ databases">
        <title>A de novo genome assembly of Solanum verrucosum Schlechtendal, a Mexican diploid species geographically isolated from the other diploid A-genome species in potato relatives.</title>
        <authorList>
            <person name="Hosaka K."/>
        </authorList>
    </citation>
    <scope>NUCLEOTIDE SEQUENCE</scope>
    <source>
        <tissue evidence="6">Young leaves</tissue>
    </source>
</reference>
<dbReference type="InterPro" id="IPR006564">
    <property type="entry name" value="Znf_PMZ"/>
</dbReference>
<gene>
    <name evidence="6" type="ORF">MTR67_035939</name>
</gene>
<dbReference type="PROSITE" id="PS50966">
    <property type="entry name" value="ZF_SWIM"/>
    <property type="match status" value="1"/>
</dbReference>
<evidence type="ECO:0000313" key="6">
    <source>
        <dbReference type="EMBL" id="WMV42554.1"/>
    </source>
</evidence>
<keyword evidence="2 4" id="KW-0863">Zinc-finger</keyword>
<dbReference type="PANTHER" id="PTHR31973">
    <property type="entry name" value="POLYPROTEIN, PUTATIVE-RELATED"/>
    <property type="match status" value="1"/>
</dbReference>
<proteinExistence type="predicted"/>
<dbReference type="Pfam" id="PF04434">
    <property type="entry name" value="SWIM"/>
    <property type="match status" value="1"/>
</dbReference>
<evidence type="ECO:0000256" key="1">
    <source>
        <dbReference type="ARBA" id="ARBA00022723"/>
    </source>
</evidence>
<dbReference type="EMBL" id="CP133619">
    <property type="protein sequence ID" value="WMV42554.1"/>
    <property type="molecule type" value="Genomic_DNA"/>
</dbReference>
<dbReference type="InterPro" id="IPR007527">
    <property type="entry name" value="Znf_SWIM"/>
</dbReference>
<keyword evidence="3" id="KW-0862">Zinc</keyword>
<accession>A0AAF0UBK0</accession>
<dbReference type="GO" id="GO:0008270">
    <property type="term" value="F:zinc ion binding"/>
    <property type="evidence" value="ECO:0007669"/>
    <property type="project" value="UniProtKB-KW"/>
</dbReference>
<feature type="domain" description="SWIM-type" evidence="5">
    <location>
        <begin position="35"/>
        <end position="67"/>
    </location>
</feature>
<evidence type="ECO:0000256" key="4">
    <source>
        <dbReference type="PROSITE-ProRule" id="PRU00325"/>
    </source>
</evidence>
<protein>
    <recommendedName>
        <fullName evidence="5">SWIM-type domain-containing protein</fullName>
    </recommendedName>
</protein>
<evidence type="ECO:0000256" key="3">
    <source>
        <dbReference type="ARBA" id="ARBA00022833"/>
    </source>
</evidence>
<organism evidence="6 7">
    <name type="scientific">Solanum verrucosum</name>
    <dbReference type="NCBI Taxonomy" id="315347"/>
    <lineage>
        <taxon>Eukaryota</taxon>
        <taxon>Viridiplantae</taxon>
        <taxon>Streptophyta</taxon>
        <taxon>Embryophyta</taxon>
        <taxon>Tracheophyta</taxon>
        <taxon>Spermatophyta</taxon>
        <taxon>Magnoliopsida</taxon>
        <taxon>eudicotyledons</taxon>
        <taxon>Gunneridae</taxon>
        <taxon>Pentapetalae</taxon>
        <taxon>asterids</taxon>
        <taxon>lamiids</taxon>
        <taxon>Solanales</taxon>
        <taxon>Solanaceae</taxon>
        <taxon>Solanoideae</taxon>
        <taxon>Solaneae</taxon>
        <taxon>Solanum</taxon>
    </lineage>
</organism>
<dbReference type="PANTHER" id="PTHR31973:SF197">
    <property type="entry name" value="SWIM-TYPE DOMAIN-CONTAINING PROTEIN"/>
    <property type="match status" value="1"/>
</dbReference>